<proteinExistence type="predicted"/>
<dbReference type="InterPro" id="IPR000792">
    <property type="entry name" value="Tscrpt_reg_LuxR_C"/>
</dbReference>
<dbReference type="GO" id="GO:0003677">
    <property type="term" value="F:DNA binding"/>
    <property type="evidence" value="ECO:0007669"/>
    <property type="project" value="UniProtKB-KW"/>
</dbReference>
<dbReference type="GO" id="GO:0006355">
    <property type="term" value="P:regulation of DNA-templated transcription"/>
    <property type="evidence" value="ECO:0007669"/>
    <property type="project" value="InterPro"/>
</dbReference>
<dbReference type="SMR" id="A0A0H2V559"/>
<sequence length="176" mass="20456">MKCWSLYMKVICDNRYFLIGINKTIEDVIQKNKINGVKNIIIISSPKTSDVFCFLQFNNIDFRCSDTIFYAPPETFDFLRDIIHAPICNIKDLTKNNPLNNTHYIYRVKNSHYKLSLSGRQKEVLLMFLYGLSGKDIANNLGVSIKTVSSYKKSLMNRLYVSNDIQLFYKGLLLCR</sequence>
<accession>A0A0H2V559</accession>
<reference evidence="3 4" key="1">
    <citation type="journal article" date="2002" name="Proc. Natl. Acad. Sci. U.S.A.">
        <title>Extensive mosaic structure revealed by the complete genome sequence of uropathogenic Escherichia coli.</title>
        <authorList>
            <person name="Welch R.A."/>
            <person name="Burland V."/>
            <person name="Plunkett G.III."/>
            <person name="Redford P."/>
            <person name="Roesch P."/>
            <person name="Rasko D."/>
            <person name="Buckles E.L."/>
            <person name="Liou S.R."/>
            <person name="Boutin A."/>
            <person name="Hackett J."/>
            <person name="Stroud D."/>
            <person name="Mayhew G.F."/>
            <person name="Rose D.J."/>
            <person name="Zhou S."/>
            <person name="Schwartz D.C."/>
            <person name="Perna N.T."/>
            <person name="Mobley H.L."/>
            <person name="Donnenberg M.S."/>
            <person name="Blattner F.R."/>
        </authorList>
    </citation>
    <scope>NUCLEOTIDE SEQUENCE [LARGE SCALE GENOMIC DNA]</scope>
    <source>
        <strain evidence="4">CFT073 / ATCC 700928 / UPEC</strain>
    </source>
</reference>
<dbReference type="PRINTS" id="PR00038">
    <property type="entry name" value="HTHLUXR"/>
</dbReference>
<dbReference type="SMART" id="SM00421">
    <property type="entry name" value="HTH_LUXR"/>
    <property type="match status" value="1"/>
</dbReference>
<dbReference type="InterPro" id="IPR036388">
    <property type="entry name" value="WH-like_DNA-bd_sf"/>
</dbReference>
<evidence type="ECO:0000313" key="4">
    <source>
        <dbReference type="Proteomes" id="UP000001410"/>
    </source>
</evidence>
<organism evidence="3 4">
    <name type="scientific">Escherichia coli O6:H1 (strain CFT073 / ATCC 700928 / UPEC)</name>
    <dbReference type="NCBI Taxonomy" id="199310"/>
    <lineage>
        <taxon>Bacteria</taxon>
        <taxon>Pseudomonadati</taxon>
        <taxon>Pseudomonadota</taxon>
        <taxon>Gammaproteobacteria</taxon>
        <taxon>Enterobacterales</taxon>
        <taxon>Enterobacteriaceae</taxon>
        <taxon>Escherichia</taxon>
    </lineage>
</organism>
<dbReference type="AlphaFoldDB" id="A0A0H2V559"/>
<name>A0A0H2V559_ECOL6</name>
<dbReference type="KEGG" id="ecc:c0365"/>
<dbReference type="InterPro" id="IPR016032">
    <property type="entry name" value="Sig_transdc_resp-reg_C-effctor"/>
</dbReference>
<evidence type="ECO:0000256" key="1">
    <source>
        <dbReference type="ARBA" id="ARBA00023125"/>
    </source>
</evidence>
<evidence type="ECO:0000313" key="3">
    <source>
        <dbReference type="EMBL" id="AAN78846.1"/>
    </source>
</evidence>
<keyword evidence="4" id="KW-1185">Reference proteome</keyword>
<dbReference type="Proteomes" id="UP000001410">
    <property type="component" value="Chromosome"/>
</dbReference>
<dbReference type="STRING" id="199310.c0365"/>
<protein>
    <recommendedName>
        <fullName evidence="2">HTH luxR-type domain-containing protein</fullName>
    </recommendedName>
</protein>
<dbReference type="Pfam" id="PF00196">
    <property type="entry name" value="GerE"/>
    <property type="match status" value="1"/>
</dbReference>
<evidence type="ECO:0000259" key="2">
    <source>
        <dbReference type="PROSITE" id="PS50043"/>
    </source>
</evidence>
<dbReference type="SUPFAM" id="SSF46894">
    <property type="entry name" value="C-terminal effector domain of the bipartite response regulators"/>
    <property type="match status" value="1"/>
</dbReference>
<dbReference type="CDD" id="cd06170">
    <property type="entry name" value="LuxR_C_like"/>
    <property type="match status" value="1"/>
</dbReference>
<dbReference type="EMBL" id="AE014075">
    <property type="protein sequence ID" value="AAN78846.1"/>
    <property type="molecule type" value="Genomic_DNA"/>
</dbReference>
<dbReference type="Gene3D" id="1.10.10.10">
    <property type="entry name" value="Winged helix-like DNA-binding domain superfamily/Winged helix DNA-binding domain"/>
    <property type="match status" value="1"/>
</dbReference>
<feature type="domain" description="HTH luxR-type" evidence="2">
    <location>
        <begin position="110"/>
        <end position="175"/>
    </location>
</feature>
<keyword evidence="1" id="KW-0238">DNA-binding</keyword>
<dbReference type="PROSITE" id="PS50043">
    <property type="entry name" value="HTH_LUXR_2"/>
    <property type="match status" value="1"/>
</dbReference>
<gene>
    <name evidence="3" type="ordered locus">c0365</name>
</gene>
<dbReference type="HOGENOM" id="CLU_1576083_0_0_6"/>